<evidence type="ECO:0000256" key="1">
    <source>
        <dbReference type="SAM" id="SignalP"/>
    </source>
</evidence>
<evidence type="ECO:0000313" key="3">
    <source>
        <dbReference type="EMBL" id="SHJ59060.1"/>
    </source>
</evidence>
<name>A0A1H0B8N2_9RHOB</name>
<dbReference type="EMBL" id="FQZZ01000001">
    <property type="protein sequence ID" value="SHJ59060.1"/>
    <property type="molecule type" value="Genomic_DNA"/>
</dbReference>
<sequence length="86" mass="9656">MKLLVVALTGAMMAAPVAAWADDRPANAQERAAIEEVLRAAGYTAWDEIEWDDDNYWEVDDARGADNREYELKLDKDLTIISTKPD</sequence>
<dbReference type="Proteomes" id="UP000324252">
    <property type="component" value="Unassembled WGS sequence"/>
</dbReference>
<dbReference type="AlphaFoldDB" id="A0A1H0B8N2"/>
<keyword evidence="1" id="KW-0732">Signal</keyword>
<protein>
    <submittedName>
        <fullName evidence="3">Peptidase propeptide and YPEB domain-containing protein</fullName>
    </submittedName>
</protein>
<dbReference type="InterPro" id="IPR025711">
    <property type="entry name" value="PepSY"/>
</dbReference>
<evidence type="ECO:0000259" key="2">
    <source>
        <dbReference type="Pfam" id="PF13670"/>
    </source>
</evidence>
<accession>A0A1H0B8N2</accession>
<organism evidence="3 4">
    <name type="scientific">Lutimaribacter pacificus</name>
    <dbReference type="NCBI Taxonomy" id="391948"/>
    <lineage>
        <taxon>Bacteria</taxon>
        <taxon>Pseudomonadati</taxon>
        <taxon>Pseudomonadota</taxon>
        <taxon>Alphaproteobacteria</taxon>
        <taxon>Rhodobacterales</taxon>
        <taxon>Roseobacteraceae</taxon>
        <taxon>Lutimaribacter</taxon>
    </lineage>
</organism>
<keyword evidence="4" id="KW-1185">Reference proteome</keyword>
<evidence type="ECO:0000313" key="4">
    <source>
        <dbReference type="Proteomes" id="UP000324252"/>
    </source>
</evidence>
<feature type="signal peptide" evidence="1">
    <location>
        <begin position="1"/>
        <end position="21"/>
    </location>
</feature>
<feature type="domain" description="PepSY" evidence="2">
    <location>
        <begin position="6"/>
        <end position="77"/>
    </location>
</feature>
<gene>
    <name evidence="3" type="ORF">SAMN05444142_101735</name>
</gene>
<feature type="chain" id="PRO_5015064402" evidence="1">
    <location>
        <begin position="22"/>
        <end position="86"/>
    </location>
</feature>
<proteinExistence type="predicted"/>
<dbReference type="Pfam" id="PF13670">
    <property type="entry name" value="PepSY_2"/>
    <property type="match status" value="1"/>
</dbReference>
<reference evidence="3 4" key="1">
    <citation type="submission" date="2016-11" db="EMBL/GenBank/DDBJ databases">
        <authorList>
            <person name="Varghese N."/>
            <person name="Submissions S."/>
        </authorList>
    </citation>
    <scope>NUCLEOTIDE SEQUENCE [LARGE SCALE GENOMIC DNA]</scope>
    <source>
        <strain evidence="3 4">DSM 29620</strain>
    </source>
</reference>